<dbReference type="InterPro" id="IPR058922">
    <property type="entry name" value="WHD_DRP"/>
</dbReference>
<comment type="caution">
    <text evidence="5">The sequence shown here is derived from an EMBL/GenBank/DDBJ whole genome shotgun (WGS) entry which is preliminary data.</text>
</comment>
<accession>A0ABR2RUN7</accession>
<evidence type="ECO:0000313" key="5">
    <source>
        <dbReference type="EMBL" id="KAK9016508.1"/>
    </source>
</evidence>
<organism evidence="5 6">
    <name type="scientific">Hibiscus sabdariffa</name>
    <name type="common">roselle</name>
    <dbReference type="NCBI Taxonomy" id="183260"/>
    <lineage>
        <taxon>Eukaryota</taxon>
        <taxon>Viridiplantae</taxon>
        <taxon>Streptophyta</taxon>
        <taxon>Embryophyta</taxon>
        <taxon>Tracheophyta</taxon>
        <taxon>Spermatophyta</taxon>
        <taxon>Magnoliopsida</taxon>
        <taxon>eudicotyledons</taxon>
        <taxon>Gunneridae</taxon>
        <taxon>Pentapetalae</taxon>
        <taxon>rosids</taxon>
        <taxon>malvids</taxon>
        <taxon>Malvales</taxon>
        <taxon>Malvaceae</taxon>
        <taxon>Malvoideae</taxon>
        <taxon>Hibiscus</taxon>
    </lineage>
</organism>
<dbReference type="SUPFAM" id="SSF52058">
    <property type="entry name" value="L domain-like"/>
    <property type="match status" value="1"/>
</dbReference>
<gene>
    <name evidence="5" type="ORF">V6N11_079004</name>
</gene>
<evidence type="ECO:0000259" key="3">
    <source>
        <dbReference type="Pfam" id="PF23559"/>
    </source>
</evidence>
<protein>
    <recommendedName>
        <fullName evidence="7">NB-ARC domain-containing protein</fullName>
    </recommendedName>
</protein>
<feature type="domain" description="Disease resistance protein winged helix" evidence="3">
    <location>
        <begin position="41"/>
        <end position="89"/>
    </location>
</feature>
<evidence type="ECO:0000259" key="4">
    <source>
        <dbReference type="Pfam" id="PF23598"/>
    </source>
</evidence>
<dbReference type="InterPro" id="IPR055414">
    <property type="entry name" value="LRR_R13L4/SHOC2-like"/>
</dbReference>
<dbReference type="Proteomes" id="UP001396334">
    <property type="component" value="Unassembled WGS sequence"/>
</dbReference>
<keyword evidence="1" id="KW-0677">Repeat</keyword>
<feature type="domain" description="Disease resistance R13L4/SHOC-2-like LRR" evidence="4">
    <location>
        <begin position="187"/>
        <end position="397"/>
    </location>
</feature>
<evidence type="ECO:0008006" key="7">
    <source>
        <dbReference type="Google" id="ProtNLM"/>
    </source>
</evidence>
<proteinExistence type="predicted"/>
<evidence type="ECO:0000256" key="2">
    <source>
        <dbReference type="ARBA" id="ARBA00022821"/>
    </source>
</evidence>
<evidence type="ECO:0000313" key="6">
    <source>
        <dbReference type="Proteomes" id="UP001396334"/>
    </source>
</evidence>
<dbReference type="Gene3D" id="1.10.8.430">
    <property type="entry name" value="Helical domain of apoptotic protease-activating factors"/>
    <property type="match status" value="1"/>
</dbReference>
<dbReference type="EMBL" id="JBBPBN010000020">
    <property type="protein sequence ID" value="KAK9016508.1"/>
    <property type="molecule type" value="Genomic_DNA"/>
</dbReference>
<name>A0ABR2RUN7_9ROSI</name>
<evidence type="ECO:0000256" key="1">
    <source>
        <dbReference type="ARBA" id="ARBA00022737"/>
    </source>
</evidence>
<reference evidence="5 6" key="1">
    <citation type="journal article" date="2024" name="G3 (Bethesda)">
        <title>Genome assembly of Hibiscus sabdariffa L. provides insights into metabolisms of medicinal natural products.</title>
        <authorList>
            <person name="Kim T."/>
        </authorList>
    </citation>
    <scope>NUCLEOTIDE SEQUENCE [LARGE SCALE GENOMIC DNA]</scope>
    <source>
        <strain evidence="5">TK-2024</strain>
        <tissue evidence="5">Old leaves</tissue>
    </source>
</reference>
<dbReference type="Gene3D" id="3.80.10.10">
    <property type="entry name" value="Ribonuclease Inhibitor"/>
    <property type="match status" value="1"/>
</dbReference>
<keyword evidence="6" id="KW-1185">Reference proteome</keyword>
<dbReference type="PANTHER" id="PTHR23155">
    <property type="entry name" value="DISEASE RESISTANCE PROTEIN RP"/>
    <property type="match status" value="1"/>
</dbReference>
<sequence>MIELGEGMVKHCAGLPLAIVVLGGLLVKKNYSLNEWQKQAEDNGEMAEDVVEGYLMELMERYMIQVCERDIATLEVKTFQMHDLMRDLCLSKAKQENFIFVVDQSNASSLSSIQRARRVYAHDVFQINCIKSPMLRSLLFFDGYPTLDDALFQKLDGYFDRYQDNHIVLFAVLGSWPPKVEAAIIFGELEVLADLGFKGYTTDSGHVPNVIWRMEQLRHLYLPYKCDRKTKLKLGTLRNLQTLVNFNTKNCYLKDLINMTNIRVLVIRGPFQIKDFNADDSYKNPPIIEGRYLHSLSIFNDKGRIDPRHLKHLLSSCVSVCKLTLGVEISELPEYLNSSSNLAYLNLRMCKLEDDPMPTPEKLPSLRALDLIFLAFKGKEMCCSTQGFPKLEYLRIGGVEGG</sequence>
<dbReference type="InterPro" id="IPR042197">
    <property type="entry name" value="Apaf_helical"/>
</dbReference>
<dbReference type="PANTHER" id="PTHR23155:SF1185">
    <property type="entry name" value="DISEASE RESISTANCE RPP8-LIKE PROTEIN 3-RELATED"/>
    <property type="match status" value="1"/>
</dbReference>
<dbReference type="InterPro" id="IPR032675">
    <property type="entry name" value="LRR_dom_sf"/>
</dbReference>
<keyword evidence="2" id="KW-0611">Plant defense</keyword>
<dbReference type="Pfam" id="PF23598">
    <property type="entry name" value="LRR_14"/>
    <property type="match status" value="1"/>
</dbReference>
<dbReference type="Pfam" id="PF23559">
    <property type="entry name" value="WHD_DRP"/>
    <property type="match status" value="1"/>
</dbReference>
<dbReference type="InterPro" id="IPR044974">
    <property type="entry name" value="Disease_R_plants"/>
</dbReference>